<evidence type="ECO:0000313" key="6">
    <source>
        <dbReference type="Proteomes" id="UP000191500"/>
    </source>
</evidence>
<evidence type="ECO:0000256" key="3">
    <source>
        <dbReference type="ARBA" id="ARBA00023027"/>
    </source>
</evidence>
<gene>
    <name evidence="5" type="ORF">PENCOP_c009G04075</name>
</gene>
<dbReference type="Proteomes" id="UP000191500">
    <property type="component" value="Unassembled WGS sequence"/>
</dbReference>
<evidence type="ECO:0000259" key="4">
    <source>
        <dbReference type="Pfam" id="PF00171"/>
    </source>
</evidence>
<evidence type="ECO:0000313" key="5">
    <source>
        <dbReference type="EMBL" id="OQE38022.1"/>
    </source>
</evidence>
<keyword evidence="2" id="KW-0560">Oxidoreductase</keyword>
<dbReference type="InterPro" id="IPR015590">
    <property type="entry name" value="Aldehyde_DH_dom"/>
</dbReference>
<feature type="domain" description="Aldehyde dehydrogenase" evidence="4">
    <location>
        <begin position="46"/>
        <end position="497"/>
    </location>
</feature>
<reference evidence="6" key="1">
    <citation type="journal article" date="2017" name="Nat. Microbiol.">
        <title>Global analysis of biosynthetic gene clusters reveals vast potential of secondary metabolite production in Penicillium species.</title>
        <authorList>
            <person name="Nielsen J.C."/>
            <person name="Grijseels S."/>
            <person name="Prigent S."/>
            <person name="Ji B."/>
            <person name="Dainat J."/>
            <person name="Nielsen K.F."/>
            <person name="Frisvad J.C."/>
            <person name="Workman M."/>
            <person name="Nielsen J."/>
        </authorList>
    </citation>
    <scope>NUCLEOTIDE SEQUENCE [LARGE SCALE GENOMIC DNA]</scope>
    <source>
        <strain evidence="6">IBT 31321</strain>
    </source>
</reference>
<dbReference type="Gene3D" id="3.40.605.10">
    <property type="entry name" value="Aldehyde Dehydrogenase, Chain A, domain 1"/>
    <property type="match status" value="1"/>
</dbReference>
<dbReference type="InterPro" id="IPR016163">
    <property type="entry name" value="Ald_DH_C"/>
</dbReference>
<keyword evidence="3" id="KW-0520">NAD</keyword>
<dbReference type="PROSITE" id="PS00070">
    <property type="entry name" value="ALDEHYDE_DEHYDR_CYS"/>
    <property type="match status" value="1"/>
</dbReference>
<dbReference type="STRING" id="36646.A0A1V6UHU8"/>
<dbReference type="InterPro" id="IPR016160">
    <property type="entry name" value="Ald_DH_CS_CYS"/>
</dbReference>
<dbReference type="AlphaFoldDB" id="A0A1V6UHU8"/>
<organism evidence="5 6">
    <name type="scientific">Penicillium coprophilum</name>
    <dbReference type="NCBI Taxonomy" id="36646"/>
    <lineage>
        <taxon>Eukaryota</taxon>
        <taxon>Fungi</taxon>
        <taxon>Dikarya</taxon>
        <taxon>Ascomycota</taxon>
        <taxon>Pezizomycotina</taxon>
        <taxon>Eurotiomycetes</taxon>
        <taxon>Eurotiomycetidae</taxon>
        <taxon>Eurotiales</taxon>
        <taxon>Aspergillaceae</taxon>
        <taxon>Penicillium</taxon>
    </lineage>
</organism>
<proteinExistence type="inferred from homology"/>
<dbReference type="Gene3D" id="3.40.309.10">
    <property type="entry name" value="Aldehyde Dehydrogenase, Chain A, domain 2"/>
    <property type="match status" value="1"/>
</dbReference>
<dbReference type="PANTHER" id="PTHR43720:SF2">
    <property type="entry name" value="2-AMINOMUCONIC SEMIALDEHYDE DEHYDROGENASE"/>
    <property type="match status" value="1"/>
</dbReference>
<name>A0A1V6UHU8_9EURO</name>
<comment type="similarity">
    <text evidence="1">Belongs to the aldehyde dehydrogenase family.</text>
</comment>
<dbReference type="GO" id="GO:0016620">
    <property type="term" value="F:oxidoreductase activity, acting on the aldehyde or oxo group of donors, NAD or NADP as acceptor"/>
    <property type="evidence" value="ECO:0007669"/>
    <property type="project" value="InterPro"/>
</dbReference>
<dbReference type="PANTHER" id="PTHR43720">
    <property type="entry name" value="2-AMINOMUCONIC SEMIALDEHYDE DEHYDROGENASE"/>
    <property type="match status" value="1"/>
</dbReference>
<dbReference type="SUPFAM" id="SSF53720">
    <property type="entry name" value="ALDH-like"/>
    <property type="match status" value="1"/>
</dbReference>
<keyword evidence="6" id="KW-1185">Reference proteome</keyword>
<sequence>MGTISTLWELDTIGRAMDYVTNPENEHIRLQNFIENRFLDRSHTPEWIDSSDPRSGYLFLKLPISPENVVEYAVNVAARAFTAWSKTSVYQRSDVLFRIANIMEDKKDMFAVWESIDQGKQLHRARTEVDHAIEFFRYFARYILQEETNAVHLNKTARQSTLTYEHRLPVGVYAIITSSNMPLYLLASKIAPCLAFGCTGVAKPSEHTSMTAFLFAEVLRRADLPPGVMNIVFGNGPSTGSTLVGSPAIRGVSLTGGIKTGIQIRKETAADIHKRLSLDLQGSCPTLIFGDVDLESAASTAAYAAFENSGQVCLGGSRIYVHRSVYKVFLSKLIRLVLKKYRPAKDMGPVISRKHYDNIRAYLIQADEEHATFEIGEIPEEIPNDGFWVGPTILSNIHPESPLGQEELSGPVAIVYSFDTEEEVVDLCNDNRNGKGAVVLTDDLSRMRRVREHLDAELTWGNCWLGRDLGAGLNDVMAAGMGHGAGARIQDIFTRSRTVHVPSY</sequence>
<protein>
    <recommendedName>
        <fullName evidence="4">Aldehyde dehydrogenase domain-containing protein</fullName>
    </recommendedName>
</protein>
<dbReference type="InterPro" id="IPR016161">
    <property type="entry name" value="Ald_DH/histidinol_DH"/>
</dbReference>
<evidence type="ECO:0000256" key="1">
    <source>
        <dbReference type="ARBA" id="ARBA00009986"/>
    </source>
</evidence>
<accession>A0A1V6UHU8</accession>
<dbReference type="InterPro" id="IPR016162">
    <property type="entry name" value="Ald_DH_N"/>
</dbReference>
<evidence type="ECO:0000256" key="2">
    <source>
        <dbReference type="ARBA" id="ARBA00023002"/>
    </source>
</evidence>
<comment type="caution">
    <text evidence="5">The sequence shown here is derived from an EMBL/GenBank/DDBJ whole genome shotgun (WGS) entry which is preliminary data.</text>
</comment>
<dbReference type="EMBL" id="MDDG01000009">
    <property type="protein sequence ID" value="OQE38022.1"/>
    <property type="molecule type" value="Genomic_DNA"/>
</dbReference>
<dbReference type="Pfam" id="PF00171">
    <property type="entry name" value="Aldedh"/>
    <property type="match status" value="1"/>
</dbReference>